<protein>
    <submittedName>
        <fullName evidence="1">ORF 100</fullName>
    </submittedName>
</protein>
<evidence type="ECO:0000313" key="1">
    <source>
        <dbReference type="EMBL" id="AAG31340.1"/>
    </source>
</evidence>
<gene>
    <name evidence="1" type="primary">orf 100</name>
</gene>
<reference evidence="1" key="1">
    <citation type="submission" date="2006-09" db="EMBL/GenBank/DDBJ databases">
        <title>Characterization of the lysogeny DNA module from the temperate Lactobacillus delbrueckii bacteriophage mv4.</title>
        <authorList>
            <person name="Lautier M."/>
            <person name="Auvray F."/>
            <person name="Mikkonen M."/>
            <person name="Duval C."/>
            <person name="Ritzenthaler P."/>
        </authorList>
    </citation>
    <scope>NUCLEOTIDE SEQUENCE</scope>
</reference>
<proteinExistence type="predicted"/>
<name>Q9G0C0_BPMV4</name>
<sequence length="100" mass="11704">MTTLTARFCHRLKMLKSWQIFSEYLMKKLTLVLPLCLKIWSQSINLTWSRSRSSATSRVANRSRLIKISRAISRNTSRIMLIQTVFLPLSAKAIRWSPTY</sequence>
<reference evidence="1" key="3">
    <citation type="journal article" date="2010" name="J. Bacteriol.">
        <title>Control of directionality in bacteriophage mv4 site-specific recombination: functional analysis of the Xis factor.</title>
        <authorList>
            <person name="Coddeville M."/>
            <person name="Ritzenthaler P."/>
        </authorList>
    </citation>
    <scope>NUCLEOTIDE SEQUENCE</scope>
</reference>
<dbReference type="EMBL" id="AF182207">
    <property type="protein sequence ID" value="AAG31340.1"/>
    <property type="molecule type" value="Genomic_DNA"/>
</dbReference>
<organismHost>
    <name type="scientific">Lactobacillus delbrueckii</name>
    <dbReference type="NCBI Taxonomy" id="1584"/>
</organismHost>
<reference evidence="1" key="2">
    <citation type="journal article" date="2007" name="Virology">
        <title>Single independent operator sites are involved in the genetic switch of the Lactobacillus delbrueckii bacteriophage mv4.</title>
        <authorList>
            <person name="Coddeville M."/>
            <person name="Auvray F."/>
            <person name="Mikkonen M."/>
            <person name="Ritzenthaler P."/>
        </authorList>
    </citation>
    <scope>NUCLEOTIDE SEQUENCE</scope>
</reference>
<accession>Q9G0C0</accession>
<organism evidence="1">
    <name type="scientific">Lactococcus phage mv4</name>
    <name type="common">Lactococcus delbrueckii bacteriophage mv4</name>
    <dbReference type="NCBI Taxonomy" id="12392"/>
    <lineage>
        <taxon>Viruses</taxon>
    </lineage>
</organism>